<dbReference type="PANTHER" id="PTHR47972:SF4">
    <property type="entry name" value="KINESIN-LIKE PROTEIN KIN-14L"/>
    <property type="match status" value="1"/>
</dbReference>
<dbReference type="SUPFAM" id="SSF47576">
    <property type="entry name" value="Calponin-homology domain, CH-domain"/>
    <property type="match status" value="1"/>
</dbReference>
<dbReference type="Pfam" id="PF00225">
    <property type="entry name" value="Kinesin"/>
    <property type="match status" value="1"/>
</dbReference>
<evidence type="ECO:0000256" key="1">
    <source>
        <dbReference type="ARBA" id="ARBA00023175"/>
    </source>
</evidence>
<dbReference type="OrthoDB" id="3176171at2759"/>
<dbReference type="AlphaFoldDB" id="A0A7J7NA05"/>
<evidence type="ECO:0000256" key="2">
    <source>
        <dbReference type="SAM" id="MobiDB-lite"/>
    </source>
</evidence>
<dbReference type="InterPro" id="IPR036961">
    <property type="entry name" value="Kinesin_motor_dom_sf"/>
</dbReference>
<organism evidence="4 5">
    <name type="scientific">Kingdonia uniflora</name>
    <dbReference type="NCBI Taxonomy" id="39325"/>
    <lineage>
        <taxon>Eukaryota</taxon>
        <taxon>Viridiplantae</taxon>
        <taxon>Streptophyta</taxon>
        <taxon>Embryophyta</taxon>
        <taxon>Tracheophyta</taxon>
        <taxon>Spermatophyta</taxon>
        <taxon>Magnoliopsida</taxon>
        <taxon>Ranunculales</taxon>
        <taxon>Circaeasteraceae</taxon>
        <taxon>Kingdonia</taxon>
    </lineage>
</organism>
<dbReference type="InterPro" id="IPR001752">
    <property type="entry name" value="Kinesin_motor_dom"/>
</dbReference>
<keyword evidence="1" id="KW-0505">Motor protein</keyword>
<protein>
    <recommendedName>
        <fullName evidence="3">Kinesin motor domain-containing protein</fullName>
    </recommendedName>
</protein>
<feature type="compositionally biased region" description="Polar residues" evidence="2">
    <location>
        <begin position="121"/>
        <end position="131"/>
    </location>
</feature>
<dbReference type="InterPro" id="IPR027640">
    <property type="entry name" value="Kinesin-like_fam"/>
</dbReference>
<evidence type="ECO:0000259" key="3">
    <source>
        <dbReference type="Pfam" id="PF00225"/>
    </source>
</evidence>
<feature type="domain" description="Kinesin motor" evidence="3">
    <location>
        <begin position="228"/>
        <end position="339"/>
    </location>
</feature>
<dbReference type="SUPFAM" id="SSF52540">
    <property type="entry name" value="P-loop containing nucleoside triphosphate hydrolases"/>
    <property type="match status" value="1"/>
</dbReference>
<evidence type="ECO:0000313" key="4">
    <source>
        <dbReference type="EMBL" id="KAF6163830.1"/>
    </source>
</evidence>
<reference evidence="4 5" key="1">
    <citation type="journal article" date="2020" name="IScience">
        <title>Genome Sequencing of the Endangered Kingdonia uniflora (Circaeasteraceae, Ranunculales) Reveals Potential Mechanisms of Evolutionary Specialization.</title>
        <authorList>
            <person name="Sun Y."/>
            <person name="Deng T."/>
            <person name="Zhang A."/>
            <person name="Moore M.J."/>
            <person name="Landis J.B."/>
            <person name="Lin N."/>
            <person name="Zhang H."/>
            <person name="Zhang X."/>
            <person name="Huang J."/>
            <person name="Zhang X."/>
            <person name="Sun H."/>
            <person name="Wang H."/>
        </authorList>
    </citation>
    <scope>NUCLEOTIDE SEQUENCE [LARGE SCALE GENOMIC DNA]</scope>
    <source>
        <strain evidence="4">TB1705</strain>
        <tissue evidence="4">Leaf</tissue>
    </source>
</reference>
<evidence type="ECO:0000313" key="5">
    <source>
        <dbReference type="Proteomes" id="UP000541444"/>
    </source>
</evidence>
<dbReference type="GO" id="GO:0003777">
    <property type="term" value="F:microtubule motor activity"/>
    <property type="evidence" value="ECO:0007669"/>
    <property type="project" value="InterPro"/>
</dbReference>
<dbReference type="EMBL" id="JACGCM010000963">
    <property type="protein sequence ID" value="KAF6163830.1"/>
    <property type="molecule type" value="Genomic_DNA"/>
</dbReference>
<keyword evidence="5" id="KW-1185">Reference proteome</keyword>
<dbReference type="InterPro" id="IPR036872">
    <property type="entry name" value="CH_dom_sf"/>
</dbReference>
<name>A0A7J7NA05_9MAGN</name>
<dbReference type="GO" id="GO:0008017">
    <property type="term" value="F:microtubule binding"/>
    <property type="evidence" value="ECO:0007669"/>
    <property type="project" value="InterPro"/>
</dbReference>
<feature type="region of interest" description="Disordered" evidence="2">
    <location>
        <begin position="120"/>
        <end position="141"/>
    </location>
</feature>
<dbReference type="Proteomes" id="UP000541444">
    <property type="component" value="Unassembled WGS sequence"/>
</dbReference>
<dbReference type="GO" id="GO:0007018">
    <property type="term" value="P:microtubule-based movement"/>
    <property type="evidence" value="ECO:0007669"/>
    <property type="project" value="InterPro"/>
</dbReference>
<dbReference type="GO" id="GO:0015630">
    <property type="term" value="C:microtubule cytoskeleton"/>
    <property type="evidence" value="ECO:0007669"/>
    <property type="project" value="TreeGrafter"/>
</dbReference>
<dbReference type="Gene3D" id="1.10.418.10">
    <property type="entry name" value="Calponin-like domain"/>
    <property type="match status" value="1"/>
</dbReference>
<dbReference type="PANTHER" id="PTHR47972">
    <property type="entry name" value="KINESIN-LIKE PROTEIN KLP-3"/>
    <property type="match status" value="1"/>
</dbReference>
<dbReference type="Gene3D" id="3.40.850.10">
    <property type="entry name" value="Kinesin motor domain"/>
    <property type="match status" value="1"/>
</dbReference>
<dbReference type="GO" id="GO:0005524">
    <property type="term" value="F:ATP binding"/>
    <property type="evidence" value="ECO:0007669"/>
    <property type="project" value="InterPro"/>
</dbReference>
<proteinExistence type="predicted"/>
<comment type="caution">
    <text evidence="4">The sequence shown here is derived from an EMBL/GenBank/DDBJ whole genome shotgun (WGS) entry which is preliminary data.</text>
</comment>
<sequence length="364" mass="39934">MVKKAMQPTSVGSHELYVLVVDGSLVDHNVIDRLIKIRSSEGDSKRLDDFVGPLGLSDNSSEQEFISFLRNGIVLCNAITKIQPGAVSKYFENVRNFHVAVEELKPPAFRVSDLERPSKSLVDQRSTNRIQSRVAPASPVKPGRHLDMSVVTEDRKLDDAVVGALVESMLDQKENIDHELVASFRNGNTTRILQIMLEKRQLHTLVFSGSTRKGPYVGHALDSLIVNTLEIRNCAGNGGLSHPDTTMHLVKSTNDVLNLMKLGGMSCFVSSTALNNPASLSHSIFVYLLLGTYSTCGIVHIIVHFDSSWQGKDSSGSIQRSCLHLVDLVESERVDKSEVTAVCNALLTSILQLKTSKLQFNGTP</sequence>
<dbReference type="InterPro" id="IPR027417">
    <property type="entry name" value="P-loop_NTPase"/>
</dbReference>
<accession>A0A7J7NA05</accession>
<gene>
    <name evidence="4" type="ORF">GIB67_016170</name>
</gene>